<dbReference type="EMBL" id="AFNH02000447">
    <property type="protein sequence ID" value="EZG69284.1"/>
    <property type="molecule type" value="Genomic_DNA"/>
</dbReference>
<dbReference type="GeneID" id="22912148"/>
<evidence type="ECO:0000313" key="2">
    <source>
        <dbReference type="Proteomes" id="UP000019763"/>
    </source>
</evidence>
<dbReference type="VEuPathDB" id="CryptoDB:GNI_058750"/>
<dbReference type="RefSeq" id="XP_011134447.1">
    <property type="nucleotide sequence ID" value="XM_011136145.1"/>
</dbReference>
<protein>
    <submittedName>
        <fullName evidence="1">Arginine N-methyltransferase</fullName>
    </submittedName>
</protein>
<feature type="non-terminal residue" evidence="1">
    <location>
        <position position="1529"/>
    </location>
</feature>
<keyword evidence="2" id="KW-1185">Reference proteome</keyword>
<dbReference type="InterPro" id="IPR011989">
    <property type="entry name" value="ARM-like"/>
</dbReference>
<dbReference type="SMART" id="SM00185">
    <property type="entry name" value="ARM"/>
    <property type="match status" value="3"/>
</dbReference>
<dbReference type="Proteomes" id="UP000019763">
    <property type="component" value="Unassembled WGS sequence"/>
</dbReference>
<dbReference type="InterPro" id="IPR000225">
    <property type="entry name" value="Armadillo"/>
</dbReference>
<proteinExistence type="predicted"/>
<comment type="caution">
    <text evidence="1">The sequence shown here is derived from an EMBL/GenBank/DDBJ whole genome shotgun (WGS) entry which is preliminary data.</text>
</comment>
<dbReference type="OrthoDB" id="7537227at2759"/>
<gene>
    <name evidence="1" type="ORF">GNI_058750</name>
</gene>
<accession>A0A023B8P9</accession>
<name>A0A023B8P9_GRENI</name>
<dbReference type="GO" id="GO:0008168">
    <property type="term" value="F:methyltransferase activity"/>
    <property type="evidence" value="ECO:0007669"/>
    <property type="project" value="UniProtKB-KW"/>
</dbReference>
<dbReference type="Gene3D" id="1.25.10.10">
    <property type="entry name" value="Leucine-rich Repeat Variant"/>
    <property type="match status" value="4"/>
</dbReference>
<reference evidence="1" key="1">
    <citation type="submission" date="2013-12" db="EMBL/GenBank/DDBJ databases">
        <authorList>
            <person name="Omoto C.K."/>
            <person name="Sibley D."/>
            <person name="Venepally P."/>
            <person name="Hadjithomas M."/>
            <person name="Karamycheva S."/>
            <person name="Brunk B."/>
            <person name="Roos D."/>
            <person name="Caler E."/>
            <person name="Lorenzi H."/>
        </authorList>
    </citation>
    <scope>NUCLEOTIDE SEQUENCE</scope>
</reference>
<sequence>MSSPLERNRRDAEPGVQQAIVSVFKNQKFKRMMVFSIKSLSEFCVPPNNRYKENALSVVENPEFPRLLESISLFKEDEEVLVLFGKIFFGVSEGLKDEPRLLNEVVSSGMPEKVVEAMAGGVNDETGIQHYLDCIKNLNTLNIPINMSGIVPGLLQSLKSKMKSPMCLRTLKAIEQSCQEPGVPAMIGSQGGVEKVLAVVAGRKDSPECVVSALKIVGATAKAHKTTPADLEKIINLVDANKNHAGIQKAGSECIAAIVNPDDLKQCLSTLKNSAPESPERENALTLLSSMSYISSCATEIAKGGSIPLVVDALKETVQQLKSKQDAKTHKSVVGITKMLLAVGQSPDSRKTVIDVGGLDALLETLKNVDARKYPRAYKNTVSALATVCVDERTHTKLASVCELVVKNMDIGNEVLPCSAELMRQSGSCPGWGSAKAPEKLAKYASALPEDQVYHESVVGAASQMLQMNAGTSAQLVPMIEAVSKLISASCEHSVVGREAAIFLQKVVEYSPSAAGTDWSAPVEAALALLLTYSDSNPSIASSALSALEALASEKDVSRTLSELELAVNTAKQNPERCLRCLAAVNGLSQLNRLRPAFERQNAAAVIMKGLRTWVESPKYPEQQKIVKYGCQCIDSLVIGSSKPVDAAVIGLLEIVQLPGTKALRDKQDDPTDNSLIDLARSLETLCATHRLGGRDAEIIENLLKCIRKYPEARRAQISFINCLRSLVSVDPENAHRIIDTGVLKSVLAYMSRVAVYQDVQLEGCKFLLAIAQTDERSLAQLKGADALPVVQTAQRTHRSNKDLGHYTTQLIGMLVPEGELERIIQENCRDLGKAMNSGDYKTAYRCLENINAATVSGEGARVAAKCDLGRHIGETQDKLQKCGELQHRVAITEQLAVAAANLAQKPVGANNLIRNGGVKRLAQMWETMGDGSKEGRLAALRAARRCLQKDRNESQSAFAKGWAAKVCAFATQHDDDPEILVETANVMGSLVPQKELLKYEEYRRWLAHLCKKLNEDGPAELKAPLVEALENILLVGDDEVLDIFLKNKGLPGVLKVMDESPHDWPTMKRCNRILDAVNRQKQLRSRLQQKEDLLPALGRVVRKVLQAPKIEVPDVVAHTLRNYNAVILPTDTGLFAEVDLVPEIERIMLEHPDHELLMKACGEYLGKVGCDRQIDSLFRQIVDQCEKKPADWTKNVTKLNNQLAVFLAGEPQRPEDAFKHCAKCMDKLADAARKEPPLLPSIGRVVRRIAKRSRDDPATPHGVPALMPKMMPAFSELLGKDAGKQPRAFLIDGFHALADMARHEPSHKAVVDSGHQFTTIKQAQRMLKTHNTDPEVCAAVLDYLSAICSQPYGAAVLAQDSDPSSRRIGDPAFVDDVMALMKRFNKNKPLLDNAFELLGNMGRNQKKAPAFVADAAAMQDLNDMGKEPASLPALMKMHRNLVGKEPHAATVDALAQLKTAYNNLVADPDVPDDLKAEAAVALAEFIAAATTEAGLTPEERKAGSVKDMVAMFENHRGDIPTLLKMTRA</sequence>
<organism evidence="1 2">
    <name type="scientific">Gregarina niphandrodes</name>
    <name type="common">Septate eugregarine</name>
    <dbReference type="NCBI Taxonomy" id="110365"/>
    <lineage>
        <taxon>Eukaryota</taxon>
        <taxon>Sar</taxon>
        <taxon>Alveolata</taxon>
        <taxon>Apicomplexa</taxon>
        <taxon>Conoidasida</taxon>
        <taxon>Gregarinasina</taxon>
        <taxon>Eugregarinorida</taxon>
        <taxon>Gregarinidae</taxon>
        <taxon>Gregarina</taxon>
    </lineage>
</organism>
<dbReference type="GO" id="GO:0032259">
    <property type="term" value="P:methylation"/>
    <property type="evidence" value="ECO:0007669"/>
    <property type="project" value="UniProtKB-KW"/>
</dbReference>
<dbReference type="SUPFAM" id="SSF48371">
    <property type="entry name" value="ARM repeat"/>
    <property type="match status" value="2"/>
</dbReference>
<dbReference type="eggNOG" id="ENOG502RNM3">
    <property type="taxonomic scope" value="Eukaryota"/>
</dbReference>
<dbReference type="InterPro" id="IPR016024">
    <property type="entry name" value="ARM-type_fold"/>
</dbReference>
<evidence type="ECO:0000313" key="1">
    <source>
        <dbReference type="EMBL" id="EZG69284.1"/>
    </source>
</evidence>